<dbReference type="KEGG" id="otr:OTERR_09200"/>
<dbReference type="Gene3D" id="3.30.750.140">
    <property type="match status" value="1"/>
</dbReference>
<protein>
    <recommendedName>
        <fullName evidence="2">Flagellar hook-length control protein-like C-terminal domain-containing protein</fullName>
    </recommendedName>
</protein>
<accession>A0A5C1E638</accession>
<evidence type="ECO:0000256" key="1">
    <source>
        <dbReference type="SAM" id="MobiDB-lite"/>
    </source>
</evidence>
<evidence type="ECO:0000313" key="4">
    <source>
        <dbReference type="Proteomes" id="UP000323671"/>
    </source>
</evidence>
<dbReference type="EMBL" id="CP022579">
    <property type="protein sequence ID" value="QEL64396.1"/>
    <property type="molecule type" value="Genomic_DNA"/>
</dbReference>
<feature type="region of interest" description="Disordered" evidence="1">
    <location>
        <begin position="206"/>
        <end position="248"/>
    </location>
</feature>
<dbReference type="Pfam" id="PF02120">
    <property type="entry name" value="Flg_hook"/>
    <property type="match status" value="1"/>
</dbReference>
<dbReference type="InterPro" id="IPR021136">
    <property type="entry name" value="Flagellar_hook_control-like_C"/>
</dbReference>
<feature type="compositionally biased region" description="Low complexity" evidence="1">
    <location>
        <begin position="206"/>
        <end position="218"/>
    </location>
</feature>
<dbReference type="InterPro" id="IPR038610">
    <property type="entry name" value="FliK-like_C_sf"/>
</dbReference>
<feature type="domain" description="Flagellar hook-length control protein-like C-terminal" evidence="2">
    <location>
        <begin position="298"/>
        <end position="370"/>
    </location>
</feature>
<sequence length="371" mass="38819">MSMIPADLASRLRLLSESTVQPLTPASEISDKLSDLVPGQRVLAEIQAQLPNGAYRAMVAQRELVLALPFSAKSGDSLELEVVENDGRLALALLTKVGEKEQAPPSGVTASLSQAGKLISTLLSGDNSQAQNKGAILNSGAPILATPPNDDTATPQLARALQQAVGTSGMFYESHQGKWIGGQMPREALLAEPQGKLSRLLTLPSTAATSPAGPADAPLLTSSRNESAASAAQSPLPPPASLPGAGTPAVAPEATQLVQQQLAALANQVFAWQGQVWPGQDMRWEISEEEKQRSSGGEEAPRWQTSLHLQLPSLGGIDAELRLQGSNLTLHMTAPAETSERLQNATPALHQALADAGLALTAVDIQRHDQG</sequence>
<proteinExistence type="predicted"/>
<dbReference type="AlphaFoldDB" id="A0A5C1E638"/>
<evidence type="ECO:0000259" key="2">
    <source>
        <dbReference type="Pfam" id="PF02120"/>
    </source>
</evidence>
<gene>
    <name evidence="3" type="ORF">OTERR_09200</name>
</gene>
<evidence type="ECO:0000313" key="3">
    <source>
        <dbReference type="EMBL" id="QEL64396.1"/>
    </source>
</evidence>
<organism evidence="3 4">
    <name type="scientific">Oryzomicrobium terrae</name>
    <dbReference type="NCBI Taxonomy" id="1735038"/>
    <lineage>
        <taxon>Bacteria</taxon>
        <taxon>Pseudomonadati</taxon>
        <taxon>Pseudomonadota</taxon>
        <taxon>Betaproteobacteria</taxon>
        <taxon>Rhodocyclales</taxon>
        <taxon>Rhodocyclaceae</taxon>
        <taxon>Oryzomicrobium</taxon>
    </lineage>
</organism>
<reference evidence="3 4" key="1">
    <citation type="submission" date="2017-07" db="EMBL/GenBank/DDBJ databases">
        <title>Complete genome sequence of Oryzomicrobium terrae TPP412.</title>
        <authorList>
            <person name="Chiu L.-W."/>
            <person name="Lo K.-J."/>
            <person name="Tsai Y.-M."/>
            <person name="Lin S.-S."/>
            <person name="Kuo C.-H."/>
            <person name="Liu C.-T."/>
        </authorList>
    </citation>
    <scope>NUCLEOTIDE SEQUENCE [LARGE SCALE GENOMIC DNA]</scope>
    <source>
        <strain evidence="3 4">TPP412</strain>
    </source>
</reference>
<name>A0A5C1E638_9RHOO</name>
<dbReference type="Proteomes" id="UP000323671">
    <property type="component" value="Chromosome"/>
</dbReference>
<keyword evidence="4" id="KW-1185">Reference proteome</keyword>